<dbReference type="OrthoDB" id="348976at2759"/>
<dbReference type="Proteomes" id="UP000886520">
    <property type="component" value="Chromosome 25"/>
</dbReference>
<dbReference type="PANTHER" id="PTHR47909">
    <property type="entry name" value="ALPHA/BETA-HYDROLASES SUPERFAMILY PROTEIN"/>
    <property type="match status" value="1"/>
</dbReference>
<dbReference type="EMBL" id="JABFUD020000025">
    <property type="protein sequence ID" value="KAI5059382.1"/>
    <property type="molecule type" value="Genomic_DNA"/>
</dbReference>
<keyword evidence="2" id="KW-1185">Reference proteome</keyword>
<dbReference type="SUPFAM" id="SSF53474">
    <property type="entry name" value="alpha/beta-Hydrolases"/>
    <property type="match status" value="1"/>
</dbReference>
<evidence type="ECO:0000313" key="2">
    <source>
        <dbReference type="Proteomes" id="UP000886520"/>
    </source>
</evidence>
<gene>
    <name evidence="1" type="ORF">GOP47_0025701</name>
</gene>
<name>A0A9D4U1E6_ADICA</name>
<dbReference type="PANTHER" id="PTHR47909:SF2">
    <property type="entry name" value="GPI INOSITOL-DEACYLASE"/>
    <property type="match status" value="1"/>
</dbReference>
<accession>A0A9D4U1E6</accession>
<dbReference type="AlphaFoldDB" id="A0A9D4U1E6"/>
<comment type="caution">
    <text evidence="1">The sequence shown here is derived from an EMBL/GenBank/DDBJ whole genome shotgun (WGS) entry which is preliminary data.</text>
</comment>
<dbReference type="InterPro" id="IPR029058">
    <property type="entry name" value="AB_hydrolase_fold"/>
</dbReference>
<sequence>MHVLLQGLGNNSNDYVELISSLKKRGLEATVAEVSRPDWLQNANCFLDKRCWSRKISPRPLLDWYFERMQKSIISAKLAAGGDTKVSLLAHSAGGWLARMYMLEYGIDDISMLLSLGTPHLPPPKGVPGVVDQTRGLLDYLNKACPGNCFAPDVKYICIAGRFLKGERIFSSEVPAIATTGVGTIVATSKHRIRAAAKLRRLDGRTKQWVATLQACLVGQSYKQVCGQADVWGDGVVPEISAHLHGARNITLNGVYHSMLGARHPDRPWYGSPGVLEQWVHFLE</sequence>
<reference evidence="1" key="1">
    <citation type="submission" date="2021-01" db="EMBL/GenBank/DDBJ databases">
        <title>Adiantum capillus-veneris genome.</title>
        <authorList>
            <person name="Fang Y."/>
            <person name="Liao Q."/>
        </authorList>
    </citation>
    <scope>NUCLEOTIDE SEQUENCE</scope>
    <source>
        <strain evidence="1">H3</strain>
        <tissue evidence="1">Leaf</tissue>
    </source>
</reference>
<organism evidence="1 2">
    <name type="scientific">Adiantum capillus-veneris</name>
    <name type="common">Maidenhair fern</name>
    <dbReference type="NCBI Taxonomy" id="13818"/>
    <lineage>
        <taxon>Eukaryota</taxon>
        <taxon>Viridiplantae</taxon>
        <taxon>Streptophyta</taxon>
        <taxon>Embryophyta</taxon>
        <taxon>Tracheophyta</taxon>
        <taxon>Polypodiopsida</taxon>
        <taxon>Polypodiidae</taxon>
        <taxon>Polypodiales</taxon>
        <taxon>Pteridineae</taxon>
        <taxon>Pteridaceae</taxon>
        <taxon>Vittarioideae</taxon>
        <taxon>Adiantum</taxon>
    </lineage>
</organism>
<evidence type="ECO:0000313" key="1">
    <source>
        <dbReference type="EMBL" id="KAI5059382.1"/>
    </source>
</evidence>
<proteinExistence type="predicted"/>
<evidence type="ECO:0008006" key="3">
    <source>
        <dbReference type="Google" id="ProtNLM"/>
    </source>
</evidence>
<dbReference type="Gene3D" id="3.40.50.1820">
    <property type="entry name" value="alpha/beta hydrolase"/>
    <property type="match status" value="1"/>
</dbReference>
<protein>
    <recommendedName>
        <fullName evidence="3">GPI inositol-deacylase</fullName>
    </recommendedName>
</protein>